<evidence type="ECO:0008006" key="4">
    <source>
        <dbReference type="Google" id="ProtNLM"/>
    </source>
</evidence>
<dbReference type="Gene3D" id="2.40.160.20">
    <property type="match status" value="1"/>
</dbReference>
<gene>
    <name evidence="2" type="ORF">EHQ64_18155</name>
</gene>
<dbReference type="AlphaFoldDB" id="A0A4R9K043"/>
<comment type="caution">
    <text evidence="2">The sequence shown here is derived from an EMBL/GenBank/DDBJ whole genome shotgun (WGS) entry which is preliminary data.</text>
</comment>
<accession>A0A4R9K043</accession>
<evidence type="ECO:0000313" key="2">
    <source>
        <dbReference type="EMBL" id="TGL59003.1"/>
    </source>
</evidence>
<dbReference type="EMBL" id="RQGF01000035">
    <property type="protein sequence ID" value="TGL59003.1"/>
    <property type="molecule type" value="Genomic_DNA"/>
</dbReference>
<evidence type="ECO:0000313" key="3">
    <source>
        <dbReference type="Proteomes" id="UP000297762"/>
    </source>
</evidence>
<dbReference type="Proteomes" id="UP000297762">
    <property type="component" value="Unassembled WGS sequence"/>
</dbReference>
<feature type="compositionally biased region" description="Basic and acidic residues" evidence="1">
    <location>
        <begin position="252"/>
        <end position="261"/>
    </location>
</feature>
<protein>
    <recommendedName>
        <fullName evidence="4">Outer membrane protein beta-barrel domain-containing protein</fullName>
    </recommendedName>
</protein>
<dbReference type="OrthoDB" id="328140at2"/>
<dbReference type="InterPro" id="IPR011250">
    <property type="entry name" value="OMP/PagP_B-barrel"/>
</dbReference>
<keyword evidence="3" id="KW-1185">Reference proteome</keyword>
<proteinExistence type="predicted"/>
<name>A0A4R9K043_9LEPT</name>
<dbReference type="SUPFAM" id="SSF56925">
    <property type="entry name" value="OMPA-like"/>
    <property type="match status" value="1"/>
</dbReference>
<organism evidence="2 3">
    <name type="scientific">Leptospira sarikeiensis</name>
    <dbReference type="NCBI Taxonomy" id="2484943"/>
    <lineage>
        <taxon>Bacteria</taxon>
        <taxon>Pseudomonadati</taxon>
        <taxon>Spirochaetota</taxon>
        <taxon>Spirochaetia</taxon>
        <taxon>Leptospirales</taxon>
        <taxon>Leptospiraceae</taxon>
        <taxon>Leptospira</taxon>
    </lineage>
</organism>
<feature type="region of interest" description="Disordered" evidence="1">
    <location>
        <begin position="219"/>
        <end position="261"/>
    </location>
</feature>
<reference evidence="2" key="1">
    <citation type="journal article" date="2019" name="PLoS Negl. Trop. Dis.">
        <title>Revisiting the worldwide diversity of Leptospira species in the environment.</title>
        <authorList>
            <person name="Vincent A.T."/>
            <person name="Schiettekatte O."/>
            <person name="Bourhy P."/>
            <person name="Veyrier F.J."/>
            <person name="Picardeau M."/>
        </authorList>
    </citation>
    <scope>NUCLEOTIDE SEQUENCE [LARGE SCALE GENOMIC DNA]</scope>
    <source>
        <strain evidence="2">201702455</strain>
    </source>
</reference>
<evidence type="ECO:0000256" key="1">
    <source>
        <dbReference type="SAM" id="MobiDB-lite"/>
    </source>
</evidence>
<sequence length="261" mass="28824">MLFEKKLISIFLFSTISLFIPNSIFAEPFSLVGDGTQISPFTAKIGVGAGQAEYQYGLSGRSETYRASFEYNPKNLGFELGVNRGNYFVPPDKSTEFASAMLLSAPSFDHFGYYLSAAAAIDKVTFSKTFLDLGPTFHFRPGSKFDPYIGAGIGIADIGSKQSSLRAYGKLGVRMNFEHSFLFLELEGASINRHFQGEKYIYGEGSGIFGFGYYFGSSGTSKQEIESPKQKEEPAPKQEEPKQEEVPPSNTEDNKTSEEIR</sequence>
<feature type="compositionally biased region" description="Basic and acidic residues" evidence="1">
    <location>
        <begin position="223"/>
        <end position="245"/>
    </location>
</feature>